<dbReference type="OrthoDB" id="276239at2759"/>
<sequence>MEKIIEYRNKSQQYPRLFKITKLIHPKTKEIIESFHIQESAFKRRDIIPFPARGCFVLPKTNEIIIRGYDKFFNVNETDDTQWINIETQTVGPYELTLKENGCIIFVGVYEDDLLVTSKHSFTKINNATGNLEKNEYSDLGEEWLNKYIGDKREQLIKYIKEKNITLVFELVDNDFQEHVLEYKKEENGLYLHGVNENSTEFKSWPSEKVKEVAKEFNLLTVEYMTYNNIKELKEFAESCNGYYNGKAIEGWVVRCTKKDNGEIFFFKYKYDEPYLLYREWREATTSYINRKPLKYKFMKTYGYMEWIKQKYETNKELFVNLKNKKGIIKLRNLYLQETEGGDSIPKHVEPVTKETALYKLILPISVIGFGKTTVGRMLNILYDVGHVQSDNIQKKKPAPEFIANVCNAFDTKKIVIADKNNFLRDHRSELCEKLKSIYPTSLWIIALYWNIETVPENDILEFTRERIEQRGENHQNLTPNKTANYLQIIKMFLKNYQNLDLKEQGDDLIDEVVEVKFKEDSISIVKKLIETLDLEPKTEEELQDALKKANEMKPEVSAKSKNVAPIYYGLRMKYFNCKDFAIKVLQKNLEQHSEFAKEYEDIKFTLDNSNFLQRDHVTMAFRKRDPKDMINYYDNLIKGSNQVDHFNDPNLEVTMVVSSIVWTNKLVFLPVDTIESDKIWKPSDTEDTEKALSKDNVSARSSQDESLFHITLASYGDAKPVECRFTLQKINEYYEKHKDVKPMSNSTNQNLNVIDENYCIDHTNQEEKESIIHPSTLIQLLPPSIKDTSFIKIGKCVEGPNWKQLFFEPFKFKGFYTKFFY</sequence>
<dbReference type="Pfam" id="PF09511">
    <property type="entry name" value="RNA_lig_T4_1"/>
    <property type="match status" value="1"/>
</dbReference>
<dbReference type="InterPro" id="IPR015966">
    <property type="entry name" value="tRNA_lig_kin_fungi"/>
</dbReference>
<evidence type="ECO:0000313" key="3">
    <source>
        <dbReference type="EMBL" id="ORX61146.1"/>
    </source>
</evidence>
<dbReference type="GO" id="GO:0005524">
    <property type="term" value="F:ATP binding"/>
    <property type="evidence" value="ECO:0007669"/>
    <property type="project" value="InterPro"/>
</dbReference>
<dbReference type="GO" id="GO:0003972">
    <property type="term" value="F:RNA ligase (ATP) activity"/>
    <property type="evidence" value="ECO:0007669"/>
    <property type="project" value="InterPro"/>
</dbReference>
<feature type="domain" description="T4 RNA ligase 1-like N-terminal" evidence="2">
    <location>
        <begin position="52"/>
        <end position="276"/>
    </location>
</feature>
<evidence type="ECO:0000259" key="1">
    <source>
        <dbReference type="Pfam" id="PF08303"/>
    </source>
</evidence>
<dbReference type="InterPro" id="IPR027417">
    <property type="entry name" value="P-loop_NTPase"/>
</dbReference>
<dbReference type="STRING" id="1754191.A0A1Y1VP26"/>
<evidence type="ECO:0000259" key="2">
    <source>
        <dbReference type="Pfam" id="PF09511"/>
    </source>
</evidence>
<gene>
    <name evidence="3" type="ORF">BCR36DRAFT_365730</name>
</gene>
<accession>A0A1Y1VP26</accession>
<keyword evidence="4" id="KW-1185">Reference proteome</keyword>
<dbReference type="Gene3D" id="3.40.50.300">
    <property type="entry name" value="P-loop containing nucleotide triphosphate hydrolases"/>
    <property type="match status" value="1"/>
</dbReference>
<dbReference type="PANTHER" id="PTHR32004:SF1">
    <property type="entry name" value="TRNA LIGASE"/>
    <property type="match status" value="1"/>
</dbReference>
<name>A0A1Y1VP26_9FUNG</name>
<feature type="domain" description="tRNA ligase kinase" evidence="1">
    <location>
        <begin position="361"/>
        <end position="518"/>
    </location>
</feature>
<dbReference type="EMBL" id="MCFH01000001">
    <property type="protein sequence ID" value="ORX61146.1"/>
    <property type="molecule type" value="Genomic_DNA"/>
</dbReference>
<dbReference type="AlphaFoldDB" id="A0A1Y1VP26"/>
<reference evidence="3 4" key="2">
    <citation type="submission" date="2016-08" db="EMBL/GenBank/DDBJ databases">
        <title>Pervasive Adenine N6-methylation of Active Genes in Fungi.</title>
        <authorList>
            <consortium name="DOE Joint Genome Institute"/>
            <person name="Mondo S.J."/>
            <person name="Dannebaum R.O."/>
            <person name="Kuo R.C."/>
            <person name="Labutti K."/>
            <person name="Haridas S."/>
            <person name="Kuo A."/>
            <person name="Salamov A."/>
            <person name="Ahrendt S.R."/>
            <person name="Lipzen A."/>
            <person name="Sullivan W."/>
            <person name="Andreopoulos W.B."/>
            <person name="Clum A."/>
            <person name="Lindquist E."/>
            <person name="Daum C."/>
            <person name="Ramamoorthy G.K."/>
            <person name="Gryganskyi A."/>
            <person name="Culley D."/>
            <person name="Magnuson J.K."/>
            <person name="James T.Y."/>
            <person name="O'Malley M.A."/>
            <person name="Stajich J.E."/>
            <person name="Spatafora J.W."/>
            <person name="Visel A."/>
            <person name="Grigoriev I.V."/>
        </authorList>
    </citation>
    <scope>NUCLEOTIDE SEQUENCE [LARGE SCALE GENOMIC DNA]</scope>
    <source>
        <strain evidence="4">finn</strain>
    </source>
</reference>
<dbReference type="Pfam" id="PF08303">
    <property type="entry name" value="tRNA_lig_kinase"/>
    <property type="match status" value="1"/>
</dbReference>
<comment type="caution">
    <text evidence="3">The sequence shown here is derived from an EMBL/GenBank/DDBJ whole genome shotgun (WGS) entry which is preliminary data.</text>
</comment>
<dbReference type="PANTHER" id="PTHR32004">
    <property type="entry name" value="TRNA LIGASE"/>
    <property type="match status" value="1"/>
</dbReference>
<dbReference type="GO" id="GO:0005634">
    <property type="term" value="C:nucleus"/>
    <property type="evidence" value="ECO:0007669"/>
    <property type="project" value="TreeGrafter"/>
</dbReference>
<organism evidence="3 4">
    <name type="scientific">Piromyces finnis</name>
    <dbReference type="NCBI Taxonomy" id="1754191"/>
    <lineage>
        <taxon>Eukaryota</taxon>
        <taxon>Fungi</taxon>
        <taxon>Fungi incertae sedis</taxon>
        <taxon>Chytridiomycota</taxon>
        <taxon>Chytridiomycota incertae sedis</taxon>
        <taxon>Neocallimastigomycetes</taxon>
        <taxon>Neocallimastigales</taxon>
        <taxon>Neocallimastigaceae</taxon>
        <taxon>Piromyces</taxon>
    </lineage>
</organism>
<dbReference type="InterPro" id="IPR019039">
    <property type="entry name" value="T4-Rnl1-like_N"/>
</dbReference>
<evidence type="ECO:0000313" key="4">
    <source>
        <dbReference type="Proteomes" id="UP000193719"/>
    </source>
</evidence>
<protein>
    <recommendedName>
        <fullName evidence="5">tRNA ligase</fullName>
    </recommendedName>
</protein>
<proteinExistence type="predicted"/>
<dbReference type="Proteomes" id="UP000193719">
    <property type="component" value="Unassembled WGS sequence"/>
</dbReference>
<evidence type="ECO:0008006" key="5">
    <source>
        <dbReference type="Google" id="ProtNLM"/>
    </source>
</evidence>
<reference evidence="3 4" key="1">
    <citation type="submission" date="2016-08" db="EMBL/GenBank/DDBJ databases">
        <title>Genomes of anaerobic fungi encode conserved fungal cellulosomes for biomass hydrolysis.</title>
        <authorList>
            <consortium name="DOE Joint Genome Institute"/>
            <person name="Haitjema C.H."/>
            <person name="Gilmore S.P."/>
            <person name="Henske J.K."/>
            <person name="Solomon K.V."/>
            <person name="De Groot R."/>
            <person name="Kuo A."/>
            <person name="Mondo S.J."/>
            <person name="Salamov A.A."/>
            <person name="Labutti K."/>
            <person name="Zhao Z."/>
            <person name="Chiniquy J."/>
            <person name="Barry K."/>
            <person name="Brewer H.M."/>
            <person name="Purvine S.O."/>
            <person name="Wright A.T."/>
            <person name="Boxma B."/>
            <person name="Van Alen T."/>
            <person name="Hackstein J.H."/>
            <person name="Baker S.E."/>
            <person name="Grigoriev I.V."/>
            <person name="O'Malley M.A."/>
        </authorList>
    </citation>
    <scope>NUCLEOTIDE SEQUENCE [LARGE SCALE GENOMIC DNA]</scope>
    <source>
        <strain evidence="4">finn</strain>
    </source>
</reference>
<dbReference type="GO" id="GO:0006388">
    <property type="term" value="P:tRNA splicing, via endonucleolytic cleavage and ligation"/>
    <property type="evidence" value="ECO:0007669"/>
    <property type="project" value="InterPro"/>
</dbReference>